<dbReference type="Proteomes" id="UP000663505">
    <property type="component" value="Chromosome"/>
</dbReference>
<evidence type="ECO:0000313" key="2">
    <source>
        <dbReference type="Proteomes" id="UP000663505"/>
    </source>
</evidence>
<proteinExistence type="predicted"/>
<organism evidence="1 2">
    <name type="scientific">Alicyclobacillus mengziensis</name>
    <dbReference type="NCBI Taxonomy" id="2931921"/>
    <lineage>
        <taxon>Bacteria</taxon>
        <taxon>Bacillati</taxon>
        <taxon>Bacillota</taxon>
        <taxon>Bacilli</taxon>
        <taxon>Bacillales</taxon>
        <taxon>Alicyclobacillaceae</taxon>
        <taxon>Alicyclobacillus</taxon>
    </lineage>
</organism>
<protein>
    <submittedName>
        <fullName evidence="1">Uncharacterized protein</fullName>
    </submittedName>
</protein>
<dbReference type="RefSeq" id="WP_206657752.1">
    <property type="nucleotide sequence ID" value="NZ_CP071182.1"/>
</dbReference>
<name>A0A9X7W1E9_9BACL</name>
<evidence type="ECO:0000313" key="1">
    <source>
        <dbReference type="EMBL" id="QSO48417.1"/>
    </source>
</evidence>
<reference evidence="1 2" key="1">
    <citation type="submission" date="2021-02" db="EMBL/GenBank/DDBJ databases">
        <title>Alicyclobacillus curvatus sp. nov. and Alicyclobacillus mengziensis sp. nov., two acidophilic bacteria isolated from acid mine drainage.</title>
        <authorList>
            <person name="Huang Y."/>
        </authorList>
    </citation>
    <scope>NUCLEOTIDE SEQUENCE [LARGE SCALE GENOMIC DNA]</scope>
    <source>
        <strain evidence="1 2">S30H14</strain>
    </source>
</reference>
<sequence length="135" mass="15709">MKHWTSFTILDDEGHATTFENDCEYYTIWMDEYRHFGCINGHSLKGVTGGNLPPVDWNGILIQRIKNERKIAGTIIHEHEILHQNMGEIYALKLSFWDEGNWVLDYYRLTGNTIDIKSTPINRNILSAINERVTL</sequence>
<dbReference type="KEGG" id="afx:JZ786_05365"/>
<keyword evidence="2" id="KW-1185">Reference proteome</keyword>
<accession>A0A9X7W1E9</accession>
<gene>
    <name evidence="1" type="ORF">JZ786_05365</name>
</gene>
<dbReference type="EMBL" id="CP071182">
    <property type="protein sequence ID" value="QSO48417.1"/>
    <property type="molecule type" value="Genomic_DNA"/>
</dbReference>
<dbReference type="AlphaFoldDB" id="A0A9X7W1E9"/>